<keyword evidence="3" id="KW-1185">Reference proteome</keyword>
<proteinExistence type="predicted"/>
<accession>A0A7W6DJM8</accession>
<name>A0A7W6DJM8_9RHOB</name>
<comment type="caution">
    <text evidence="2">The sequence shown here is derived from an EMBL/GenBank/DDBJ whole genome shotgun (WGS) entry which is preliminary data.</text>
</comment>
<dbReference type="EMBL" id="JACIEJ010000002">
    <property type="protein sequence ID" value="MBB3984471.1"/>
    <property type="molecule type" value="Genomic_DNA"/>
</dbReference>
<organism evidence="2 3">
    <name type="scientific">Sagittula marina</name>
    <dbReference type="NCBI Taxonomy" id="943940"/>
    <lineage>
        <taxon>Bacteria</taxon>
        <taxon>Pseudomonadati</taxon>
        <taxon>Pseudomonadota</taxon>
        <taxon>Alphaproteobacteria</taxon>
        <taxon>Rhodobacterales</taxon>
        <taxon>Roseobacteraceae</taxon>
        <taxon>Sagittula</taxon>
    </lineage>
</organism>
<feature type="signal peptide" evidence="1">
    <location>
        <begin position="1"/>
        <end position="24"/>
    </location>
</feature>
<dbReference type="AlphaFoldDB" id="A0A7W6DJM8"/>
<evidence type="ECO:0000256" key="1">
    <source>
        <dbReference type="SAM" id="SignalP"/>
    </source>
</evidence>
<dbReference type="Proteomes" id="UP000541426">
    <property type="component" value="Unassembled WGS sequence"/>
</dbReference>
<evidence type="ECO:0000313" key="2">
    <source>
        <dbReference type="EMBL" id="MBB3984471.1"/>
    </source>
</evidence>
<dbReference type="RefSeq" id="WP_183963101.1">
    <property type="nucleotide sequence ID" value="NZ_BAABBZ010000014.1"/>
</dbReference>
<reference evidence="2 3" key="1">
    <citation type="submission" date="2020-08" db="EMBL/GenBank/DDBJ databases">
        <title>Genomic Encyclopedia of Type Strains, Phase IV (KMG-IV): sequencing the most valuable type-strain genomes for metagenomic binning, comparative biology and taxonomic classification.</title>
        <authorList>
            <person name="Goeker M."/>
        </authorList>
    </citation>
    <scope>NUCLEOTIDE SEQUENCE [LARGE SCALE GENOMIC DNA]</scope>
    <source>
        <strain evidence="2 3">DSM 102235</strain>
    </source>
</reference>
<feature type="chain" id="PRO_5030730223" evidence="1">
    <location>
        <begin position="25"/>
        <end position="142"/>
    </location>
</feature>
<keyword evidence="1" id="KW-0732">Signal</keyword>
<gene>
    <name evidence="2" type="ORF">GGQ68_000787</name>
</gene>
<sequence>MIYPRPFPRLAPLILALMPGLASAATGPPPPEGALNLAACHGFYTAVVEHSRLVATENDAARLRRDMLAAMMNALLAEQVENRSYKVALMQSRVRARSQMRNLFRNADFDSDPRRNRIAKGQIRRSLRACDSLMIGNRTAHS</sequence>
<evidence type="ECO:0000313" key="3">
    <source>
        <dbReference type="Proteomes" id="UP000541426"/>
    </source>
</evidence>
<protein>
    <submittedName>
        <fullName evidence="2">Uncharacterized protein</fullName>
    </submittedName>
</protein>